<organism evidence="1 2">
    <name type="scientific">Massilia psychrophila</name>
    <dbReference type="NCBI Taxonomy" id="1603353"/>
    <lineage>
        <taxon>Bacteria</taxon>
        <taxon>Pseudomonadati</taxon>
        <taxon>Pseudomonadota</taxon>
        <taxon>Betaproteobacteria</taxon>
        <taxon>Burkholderiales</taxon>
        <taxon>Oxalobacteraceae</taxon>
        <taxon>Telluria group</taxon>
        <taxon>Massilia</taxon>
    </lineage>
</organism>
<dbReference type="AlphaFoldDB" id="A0A2G8SWF1"/>
<gene>
    <name evidence="1" type="ORF">CR103_19930</name>
</gene>
<keyword evidence="2" id="KW-1185">Reference proteome</keyword>
<dbReference type="InterPro" id="IPR018641">
    <property type="entry name" value="Trfase_1_rSAM/seldom-assoc"/>
</dbReference>
<dbReference type="NCBIfam" id="TIGR04282">
    <property type="entry name" value="glyco_like_cofC"/>
    <property type="match status" value="1"/>
</dbReference>
<comment type="caution">
    <text evidence="1">The sequence shown here is derived from an EMBL/GenBank/DDBJ whole genome shotgun (WGS) entry which is preliminary data.</text>
</comment>
<protein>
    <recommendedName>
        <fullName evidence="3">Glycosyltransferase</fullName>
    </recommendedName>
</protein>
<dbReference type="PANTHER" id="PTHR36529:SF1">
    <property type="entry name" value="GLYCOSYLTRANSFERASE"/>
    <property type="match status" value="1"/>
</dbReference>
<evidence type="ECO:0000313" key="2">
    <source>
        <dbReference type="Proteomes" id="UP000228593"/>
    </source>
</evidence>
<dbReference type="Pfam" id="PF09837">
    <property type="entry name" value="DUF2064"/>
    <property type="match status" value="1"/>
</dbReference>
<dbReference type="InterPro" id="IPR029044">
    <property type="entry name" value="Nucleotide-diphossugar_trans"/>
</dbReference>
<sequence>MNDACLIIIFAKAPVPGQVKTRLAPALGLDGAANLAIRMLQHTVNNAVQVALGPVELCCAPDRRHAQFQLAVAAHAVQLSEQGDGDLGERMARATQRGLQRFPRVVLIGTDAPRIDADVLRAAAMALHEHDAVFAPAADGGYVLVGLSRSAPQLFSGVDWSTPQVMQQTRERIAALGLATCELPTLHDVDEPADLMHVPPEWLS</sequence>
<evidence type="ECO:0008006" key="3">
    <source>
        <dbReference type="Google" id="ProtNLM"/>
    </source>
</evidence>
<proteinExistence type="predicted"/>
<evidence type="ECO:0000313" key="1">
    <source>
        <dbReference type="EMBL" id="PIL38094.1"/>
    </source>
</evidence>
<dbReference type="OrthoDB" id="9798250at2"/>
<dbReference type="Gene3D" id="3.90.550.10">
    <property type="entry name" value="Spore Coat Polysaccharide Biosynthesis Protein SpsA, Chain A"/>
    <property type="match status" value="1"/>
</dbReference>
<reference evidence="1 2" key="1">
    <citation type="submission" date="2017-10" db="EMBL/GenBank/DDBJ databases">
        <title>Massilia psychrophilum sp. nov., a novel purple-pigmented bacterium isolated from Tianshan glacier, Xinjiang Municipality, China.</title>
        <authorList>
            <person name="Wang H."/>
        </authorList>
    </citation>
    <scope>NUCLEOTIDE SEQUENCE [LARGE SCALE GENOMIC DNA]</scope>
    <source>
        <strain evidence="1 2">JCM 30813</strain>
    </source>
</reference>
<dbReference type="PANTHER" id="PTHR36529">
    <property type="entry name" value="SLL1095 PROTEIN"/>
    <property type="match status" value="1"/>
</dbReference>
<name>A0A2G8SWF1_9BURK</name>
<accession>A0A2G8SWF1</accession>
<dbReference type="SUPFAM" id="SSF53448">
    <property type="entry name" value="Nucleotide-diphospho-sugar transferases"/>
    <property type="match status" value="1"/>
</dbReference>
<dbReference type="Proteomes" id="UP000228593">
    <property type="component" value="Unassembled WGS sequence"/>
</dbReference>
<dbReference type="EMBL" id="PDOB01000048">
    <property type="protein sequence ID" value="PIL38094.1"/>
    <property type="molecule type" value="Genomic_DNA"/>
</dbReference>
<dbReference type="RefSeq" id="WP_099917675.1">
    <property type="nucleotide sequence ID" value="NZ_BMHS01000026.1"/>
</dbReference>